<dbReference type="InterPro" id="IPR002060">
    <property type="entry name" value="Squ/phyt_synthse"/>
</dbReference>
<dbReference type="InterPro" id="IPR008949">
    <property type="entry name" value="Isoprenoid_synthase_dom_sf"/>
</dbReference>
<dbReference type="AlphaFoldDB" id="A0AAC9LGC1"/>
<dbReference type="KEGG" id="acad:UA74_18680"/>
<gene>
    <name evidence="2" type="ORF">UA74_18680</name>
</gene>
<dbReference type="GO" id="GO:0016765">
    <property type="term" value="F:transferase activity, transferring alkyl or aryl (other than methyl) groups"/>
    <property type="evidence" value="ECO:0007669"/>
    <property type="project" value="UniProtKB-ARBA"/>
</dbReference>
<feature type="region of interest" description="Disordered" evidence="1">
    <location>
        <begin position="315"/>
        <end position="341"/>
    </location>
</feature>
<dbReference type="EC" id="2.5.1.32" evidence="2"/>
<proteinExistence type="predicted"/>
<evidence type="ECO:0000313" key="3">
    <source>
        <dbReference type="Proteomes" id="UP000185511"/>
    </source>
</evidence>
<dbReference type="EMBL" id="CP016076">
    <property type="protein sequence ID" value="APU15764.1"/>
    <property type="molecule type" value="Genomic_DNA"/>
</dbReference>
<name>A0AAC9LGC1_9PSEU</name>
<accession>A0AAC9LGC1</accession>
<keyword evidence="3" id="KW-1185">Reference proteome</keyword>
<organism evidence="2 3">
    <name type="scientific">Actinoalloteichus fjordicus</name>
    <dbReference type="NCBI Taxonomy" id="1612552"/>
    <lineage>
        <taxon>Bacteria</taxon>
        <taxon>Bacillati</taxon>
        <taxon>Actinomycetota</taxon>
        <taxon>Actinomycetes</taxon>
        <taxon>Pseudonocardiales</taxon>
        <taxon>Pseudonocardiaceae</taxon>
        <taxon>Actinoalloteichus</taxon>
    </lineage>
</organism>
<dbReference type="Pfam" id="PF00494">
    <property type="entry name" value="SQS_PSY"/>
    <property type="match status" value="1"/>
</dbReference>
<reference evidence="3" key="1">
    <citation type="submission" date="2016-06" db="EMBL/GenBank/DDBJ databases">
        <title>Complete genome sequence of Actinoalloteichus fjordicus DSM 46855 (=ADI127-17), type strain of the new species Actinoalloteichus fjordicus.</title>
        <authorList>
            <person name="Ruckert C."/>
            <person name="Nouioui I."/>
            <person name="Willmese J."/>
            <person name="van Wezel G."/>
            <person name="Klenk H.-P."/>
            <person name="Kalinowski J."/>
            <person name="Zotchev S.B."/>
        </authorList>
    </citation>
    <scope>NUCLEOTIDE SEQUENCE [LARGE SCALE GENOMIC DNA]</scope>
    <source>
        <strain evidence="3">ADI127-7</strain>
    </source>
</reference>
<keyword evidence="2" id="KW-0808">Transferase</keyword>
<sequence length="341" mass="38517">MAVHMAPVRSVDPALRESYALCRRVHATHRPTYLATRLLLPPSIRPHAHALVAFVAASDRVADVGELRVRERAFRRWSAASMDELRRGESRHPLRRALINTSRVHDLRPELFLRFLEATRADLTGTTEFPTFEDLRRFLRGVCGTAAVAGTRLMGRPDPELERLALLTGEVHHLIDIFCDYPEDLPQGRVYVAVEDMNRVGVDRATLRRGIPSRALDALVRQQVWRARSLHRESVGLVSLLPVHYRSFALAAMEIHVEYLDLVERMGSRVLRDRAAVSRPRLARLALPHLLFGGGRVRADSGRFPLLGRDSARGARPRHLAPVHDGWTVPPRGPLRKEDTP</sequence>
<dbReference type="Proteomes" id="UP000185511">
    <property type="component" value="Chromosome"/>
</dbReference>
<evidence type="ECO:0000256" key="1">
    <source>
        <dbReference type="SAM" id="MobiDB-lite"/>
    </source>
</evidence>
<protein>
    <submittedName>
        <fullName evidence="2">Phytoene/squalene synthetase</fullName>
        <ecNumber evidence="2">2.5.1.32</ecNumber>
    </submittedName>
</protein>
<dbReference type="SUPFAM" id="SSF48576">
    <property type="entry name" value="Terpenoid synthases"/>
    <property type="match status" value="1"/>
</dbReference>
<evidence type="ECO:0000313" key="2">
    <source>
        <dbReference type="EMBL" id="APU15764.1"/>
    </source>
</evidence>
<dbReference type="PANTHER" id="PTHR31480">
    <property type="entry name" value="BIFUNCTIONAL LYCOPENE CYCLASE/PHYTOENE SYNTHASE"/>
    <property type="match status" value="1"/>
</dbReference>
<dbReference type="Gene3D" id="1.10.600.10">
    <property type="entry name" value="Farnesyl Diphosphate Synthase"/>
    <property type="match status" value="1"/>
</dbReference>